<dbReference type="InterPro" id="IPR051289">
    <property type="entry name" value="LAGLIDADG_Endonuclease"/>
</dbReference>
<feature type="domain" description="TAP-C" evidence="2">
    <location>
        <begin position="1"/>
        <end position="47"/>
    </location>
</feature>
<dbReference type="GO" id="GO:0004519">
    <property type="term" value="F:endonuclease activity"/>
    <property type="evidence" value="ECO:0007669"/>
    <property type="project" value="InterPro"/>
</dbReference>
<dbReference type="Gene3D" id="3.10.28.10">
    <property type="entry name" value="Homing endonucleases"/>
    <property type="match status" value="2"/>
</dbReference>
<evidence type="ECO:0000259" key="2">
    <source>
        <dbReference type="PROSITE" id="PS51281"/>
    </source>
</evidence>
<accession>V9N2V1</accession>
<gene>
    <name evidence="3" type="primary">cox1</name>
</gene>
<proteinExistence type="predicted"/>
<geneLocation type="mitochondrion" evidence="3"/>
<dbReference type="GeneID" id="18129050"/>
<evidence type="ECO:0000256" key="1">
    <source>
        <dbReference type="ARBA" id="ARBA00002670"/>
    </source>
</evidence>
<dbReference type="GO" id="GO:0005634">
    <property type="term" value="C:nucleus"/>
    <property type="evidence" value="ECO:0007669"/>
    <property type="project" value="InterPro"/>
</dbReference>
<dbReference type="PANTHER" id="PTHR36181:SF4">
    <property type="entry name" value="LAGLIDADG ENDONUCLEASE"/>
    <property type="match status" value="1"/>
</dbReference>
<dbReference type="PANTHER" id="PTHR36181">
    <property type="entry name" value="INTRON-ENCODED ENDONUCLEASE AI3-RELATED"/>
    <property type="match status" value="1"/>
</dbReference>
<dbReference type="SUPFAM" id="SSF55608">
    <property type="entry name" value="Homing endonucleases"/>
    <property type="match status" value="2"/>
</dbReference>
<keyword evidence="3" id="KW-0496">Mitochondrion</keyword>
<protein>
    <recommendedName>
        <fullName evidence="2">TAP-C domain-containing protein</fullName>
    </recommendedName>
</protein>
<dbReference type="RefSeq" id="YP_008994143.1">
    <property type="nucleotide sequence ID" value="NC_023248.1"/>
</dbReference>
<dbReference type="PROSITE" id="PS51281">
    <property type="entry name" value="TAP_C"/>
    <property type="match status" value="1"/>
</dbReference>
<comment type="function">
    <text evidence="1">Mitochondrial DNA endonuclease involved in intron homing.</text>
</comment>
<reference evidence="3" key="1">
    <citation type="journal article" date="2014" name="Curr. Genet.">
        <title>Mitochondrial genome of the basidiomycetous yeast Jaminaea angkorensis.</title>
        <authorList>
            <person name="Hegedusova E."/>
            <person name="Brejova B."/>
            <person name="Tomaska L."/>
            <person name="Sipiczki M."/>
            <person name="Nosek J."/>
        </authorList>
    </citation>
    <scope>NUCLEOTIDE SEQUENCE</scope>
    <source>
        <strain evidence="3">C5b</strain>
    </source>
</reference>
<name>V9N2V1_9BASI</name>
<dbReference type="InterPro" id="IPR004860">
    <property type="entry name" value="LAGLIDADG_dom"/>
</dbReference>
<dbReference type="Pfam" id="PF00961">
    <property type="entry name" value="LAGLIDADG_1"/>
    <property type="match status" value="2"/>
</dbReference>
<dbReference type="AlphaFoldDB" id="V9N2V1"/>
<sequence>MTIISLITPKQTASSIKDSSFNFYNFQSTFSQFYPQNNIPEDSFLEWLIGFTEGDGSFVISSRGNLIFVITQSTKDVEILEYIQQVLGFGRVIKQGKNTSRFIVQDYNNLYLIIHLFNGNIIFPSKYDSFELFLTKFNESSKFTTVNIIPSFVNSRPSVRPSVSLDNNWLCGFTDAEGCFTCSLLGNSTAYRFRFMLAQQHLKNKVVLEEIAMLLKGNVREHSVKGVYELTVNGIRNINAVIAYFNNYQLWTKKEKSYSMWKEVYTDIKEGKHLSSNSRILVKEKAALINK</sequence>
<organism evidence="3">
    <name type="scientific">Jaminaea angkorensis</name>
    <dbReference type="NCBI Taxonomy" id="542766"/>
    <lineage>
        <taxon>Eukaryota</taxon>
        <taxon>Fungi</taxon>
        <taxon>Dikarya</taxon>
        <taxon>Basidiomycota</taxon>
        <taxon>Ustilaginomycotina</taxon>
        <taxon>Exobasidiomycetes</taxon>
        <taxon>Microstromatales</taxon>
        <taxon>Microstromatales incertae sedis</taxon>
        <taxon>Jaminaea</taxon>
    </lineage>
</organism>
<evidence type="ECO:0000313" key="3">
    <source>
        <dbReference type="EMBL" id="AGJ71974.1"/>
    </source>
</evidence>
<dbReference type="EMBL" id="KC628747">
    <property type="protein sequence ID" value="AGJ71974.1"/>
    <property type="molecule type" value="Genomic_DNA"/>
</dbReference>
<dbReference type="GO" id="GO:0051028">
    <property type="term" value="P:mRNA transport"/>
    <property type="evidence" value="ECO:0007669"/>
    <property type="project" value="InterPro"/>
</dbReference>
<dbReference type="GO" id="GO:0005739">
    <property type="term" value="C:mitochondrion"/>
    <property type="evidence" value="ECO:0007669"/>
    <property type="project" value="UniProtKB-ARBA"/>
</dbReference>
<dbReference type="InterPro" id="IPR027434">
    <property type="entry name" value="Homing_endonucl"/>
</dbReference>
<dbReference type="InterPro" id="IPR005637">
    <property type="entry name" value="TAP_C_dom"/>
</dbReference>